<dbReference type="InterPro" id="IPR008962">
    <property type="entry name" value="PapD-like_sf"/>
</dbReference>
<accession>A0A1S8CLC9</accession>
<gene>
    <name evidence="8" type="ORF">BMI79_09875</name>
</gene>
<proteinExistence type="inferred from homology"/>
<keyword evidence="9" id="KW-1185">Reference proteome</keyword>
<evidence type="ECO:0000313" key="8">
    <source>
        <dbReference type="EMBL" id="OMQ23801.1"/>
    </source>
</evidence>
<dbReference type="GO" id="GO:0030288">
    <property type="term" value="C:outer membrane-bounded periplasmic space"/>
    <property type="evidence" value="ECO:0007669"/>
    <property type="project" value="InterPro"/>
</dbReference>
<feature type="domain" description="Pili assembly chaperone N-terminal" evidence="6">
    <location>
        <begin position="21"/>
        <end position="145"/>
    </location>
</feature>
<keyword evidence="5" id="KW-0143">Chaperone</keyword>
<dbReference type="Gene3D" id="2.60.40.10">
    <property type="entry name" value="Immunoglobulins"/>
    <property type="match status" value="2"/>
</dbReference>
<dbReference type="Pfam" id="PF02753">
    <property type="entry name" value="PapD_C"/>
    <property type="match status" value="1"/>
</dbReference>
<organism evidence="8 9">
    <name type="scientific">Serratia oryzae</name>
    <dbReference type="NCBI Taxonomy" id="2034155"/>
    <lineage>
        <taxon>Bacteria</taxon>
        <taxon>Pseudomonadati</taxon>
        <taxon>Pseudomonadota</taxon>
        <taxon>Gammaproteobacteria</taxon>
        <taxon>Enterobacterales</taxon>
        <taxon>Yersiniaceae</taxon>
        <taxon>Serratia</taxon>
    </lineage>
</organism>
<dbReference type="EMBL" id="MOXD01000004">
    <property type="protein sequence ID" value="OMQ23801.1"/>
    <property type="molecule type" value="Genomic_DNA"/>
</dbReference>
<dbReference type="STRING" id="2034155.BMI79_09875"/>
<evidence type="ECO:0000256" key="1">
    <source>
        <dbReference type="ARBA" id="ARBA00004418"/>
    </source>
</evidence>
<evidence type="ECO:0000256" key="5">
    <source>
        <dbReference type="ARBA" id="ARBA00023186"/>
    </source>
</evidence>
<dbReference type="PANTHER" id="PTHR30251:SF10">
    <property type="entry name" value="FIMBRIAL CHAPERONE YEHC-RELATED"/>
    <property type="match status" value="1"/>
</dbReference>
<comment type="subcellular location">
    <subcellularLocation>
        <location evidence="1">Periplasm</location>
    </subcellularLocation>
</comment>
<dbReference type="InterPro" id="IPR016147">
    <property type="entry name" value="Pili_assmbl_chaperone_N"/>
</dbReference>
<evidence type="ECO:0000313" key="9">
    <source>
        <dbReference type="Proteomes" id="UP000216021"/>
    </source>
</evidence>
<dbReference type="Pfam" id="PF00345">
    <property type="entry name" value="PapD_N"/>
    <property type="match status" value="1"/>
</dbReference>
<dbReference type="InterPro" id="IPR013783">
    <property type="entry name" value="Ig-like_fold"/>
</dbReference>
<dbReference type="InterPro" id="IPR050643">
    <property type="entry name" value="Periplasmic_pilus_chap"/>
</dbReference>
<evidence type="ECO:0000256" key="4">
    <source>
        <dbReference type="ARBA" id="ARBA00022764"/>
    </source>
</evidence>
<dbReference type="GO" id="GO:0071555">
    <property type="term" value="P:cell wall organization"/>
    <property type="evidence" value="ECO:0007669"/>
    <property type="project" value="InterPro"/>
</dbReference>
<reference evidence="8 9" key="1">
    <citation type="submission" date="2016-11" db="EMBL/GenBank/DDBJ databases">
        <title>Rahnella oryzae sp. nov., isolated from rice root.</title>
        <authorList>
            <person name="Zhang X.-X."/>
            <person name="Zhang J."/>
        </authorList>
    </citation>
    <scope>NUCLEOTIDE SEQUENCE [LARGE SCALE GENOMIC DNA]</scope>
    <source>
        <strain evidence="8 9">J11-6</strain>
    </source>
</reference>
<evidence type="ECO:0000259" key="6">
    <source>
        <dbReference type="Pfam" id="PF00345"/>
    </source>
</evidence>
<keyword evidence="3" id="KW-0732">Signal</keyword>
<dbReference type="InterPro" id="IPR001829">
    <property type="entry name" value="Pili_assmbl_chaperone_bac"/>
</dbReference>
<evidence type="ECO:0000259" key="7">
    <source>
        <dbReference type="Pfam" id="PF02753"/>
    </source>
</evidence>
<evidence type="ECO:0000256" key="2">
    <source>
        <dbReference type="ARBA" id="ARBA00007399"/>
    </source>
</evidence>
<dbReference type="PRINTS" id="PR00969">
    <property type="entry name" value="CHAPERONPILI"/>
</dbReference>
<feature type="domain" description="Pili assembly chaperone C-terminal" evidence="7">
    <location>
        <begin position="166"/>
        <end position="226"/>
    </location>
</feature>
<dbReference type="SUPFAM" id="SSF49584">
    <property type="entry name" value="Periplasmic chaperone C-domain"/>
    <property type="match status" value="1"/>
</dbReference>
<evidence type="ECO:0000256" key="3">
    <source>
        <dbReference type="ARBA" id="ARBA00022729"/>
    </source>
</evidence>
<dbReference type="InterPro" id="IPR016148">
    <property type="entry name" value="Pili_assmbl_chaperone_C"/>
</dbReference>
<comment type="similarity">
    <text evidence="2">Belongs to the periplasmic pilus chaperone family.</text>
</comment>
<comment type="caution">
    <text evidence="8">The sequence shown here is derived from an EMBL/GenBank/DDBJ whole genome shotgun (WGS) entry which is preliminary data.</text>
</comment>
<dbReference type="AlphaFoldDB" id="A0A1S8CLC9"/>
<dbReference type="PANTHER" id="PTHR30251">
    <property type="entry name" value="PILUS ASSEMBLY CHAPERONE"/>
    <property type="match status" value="1"/>
</dbReference>
<name>A0A1S8CLC9_9GAMM</name>
<protein>
    <submittedName>
        <fullName evidence="8">Molecular chaperone</fullName>
    </submittedName>
</protein>
<dbReference type="SUPFAM" id="SSF49354">
    <property type="entry name" value="PapD-like"/>
    <property type="match status" value="1"/>
</dbReference>
<dbReference type="OrthoDB" id="9131059at2"/>
<dbReference type="InterPro" id="IPR036316">
    <property type="entry name" value="Pili_assmbl_chap_C_dom_sf"/>
</dbReference>
<dbReference type="Proteomes" id="UP000216021">
    <property type="component" value="Unassembled WGS sequence"/>
</dbReference>
<keyword evidence="4" id="KW-0574">Periplasm</keyword>
<dbReference type="RefSeq" id="WP_076942008.1">
    <property type="nucleotide sequence ID" value="NZ_MOXD01000004.1"/>
</dbReference>
<sequence>MLLRIISILLIISFPVSANNIIVNGTRFIFPSNEKEITIQLNNTADRPAVAQVWLDKGDARETPDNISVPFIITPPISRVDGKSGQTLRIRLPNRNGLLSDREQLWWLNLLEIPPTPTSAQAHGNNVLQLAIRSRFKFIYRPTGLGNRDAAPELLVLSKQGEELAINNPTPFYITITRILHADNKPLLGKTVVASPLSTTRVTPIAAFKSGDHILINNVNDYGSTVSVNSQIK</sequence>